<comment type="caution">
    <text evidence="9">The sequence shown here is derived from an EMBL/GenBank/DDBJ whole genome shotgun (WGS) entry which is preliminary data.</text>
</comment>
<keyword evidence="3 7" id="KW-0812">Transmembrane</keyword>
<evidence type="ECO:0000313" key="9">
    <source>
        <dbReference type="EMBL" id="MFC4266148.1"/>
    </source>
</evidence>
<evidence type="ECO:0000256" key="6">
    <source>
        <dbReference type="SAM" id="MobiDB-lite"/>
    </source>
</evidence>
<evidence type="ECO:0000259" key="8">
    <source>
        <dbReference type="Pfam" id="PF00482"/>
    </source>
</evidence>
<keyword evidence="10" id="KW-1185">Reference proteome</keyword>
<dbReference type="Proteomes" id="UP001595773">
    <property type="component" value="Unassembled WGS sequence"/>
</dbReference>
<evidence type="ECO:0000256" key="3">
    <source>
        <dbReference type="ARBA" id="ARBA00022692"/>
    </source>
</evidence>
<organism evidence="9 10">
    <name type="scientific">Arthrobacter cryoconiti</name>
    <dbReference type="NCBI Taxonomy" id="748907"/>
    <lineage>
        <taxon>Bacteria</taxon>
        <taxon>Bacillati</taxon>
        <taxon>Actinomycetota</taxon>
        <taxon>Actinomycetes</taxon>
        <taxon>Micrococcales</taxon>
        <taxon>Micrococcaceae</taxon>
        <taxon>Arthrobacter</taxon>
    </lineage>
</organism>
<evidence type="ECO:0000256" key="1">
    <source>
        <dbReference type="ARBA" id="ARBA00004651"/>
    </source>
</evidence>
<dbReference type="Pfam" id="PF00482">
    <property type="entry name" value="T2SSF"/>
    <property type="match status" value="1"/>
</dbReference>
<evidence type="ECO:0000313" key="10">
    <source>
        <dbReference type="Proteomes" id="UP001595773"/>
    </source>
</evidence>
<proteinExistence type="predicted"/>
<evidence type="ECO:0000256" key="7">
    <source>
        <dbReference type="SAM" id="Phobius"/>
    </source>
</evidence>
<accession>A0ABV8R1Y9</accession>
<keyword evidence="5 7" id="KW-0472">Membrane</keyword>
<name>A0ABV8R1Y9_9MICC</name>
<dbReference type="InterPro" id="IPR018076">
    <property type="entry name" value="T2SS_GspF_dom"/>
</dbReference>
<reference evidence="10" key="1">
    <citation type="journal article" date="2019" name="Int. J. Syst. Evol. Microbiol.">
        <title>The Global Catalogue of Microorganisms (GCM) 10K type strain sequencing project: providing services to taxonomists for standard genome sequencing and annotation.</title>
        <authorList>
            <consortium name="The Broad Institute Genomics Platform"/>
            <consortium name="The Broad Institute Genome Sequencing Center for Infectious Disease"/>
            <person name="Wu L."/>
            <person name="Ma J."/>
        </authorList>
    </citation>
    <scope>NUCLEOTIDE SEQUENCE [LARGE SCALE GENOMIC DNA]</scope>
    <source>
        <strain evidence="10">CGMCC 1.10698</strain>
    </source>
</reference>
<dbReference type="RefSeq" id="WP_230066976.1">
    <property type="nucleotide sequence ID" value="NZ_BAABLL010000008.1"/>
</dbReference>
<dbReference type="EMBL" id="JBHSCQ010000017">
    <property type="protein sequence ID" value="MFC4266148.1"/>
    <property type="molecule type" value="Genomic_DNA"/>
</dbReference>
<evidence type="ECO:0000256" key="5">
    <source>
        <dbReference type="ARBA" id="ARBA00023136"/>
    </source>
</evidence>
<evidence type="ECO:0000256" key="4">
    <source>
        <dbReference type="ARBA" id="ARBA00022989"/>
    </source>
</evidence>
<feature type="domain" description="Type II secretion system protein GspF" evidence="8">
    <location>
        <begin position="75"/>
        <end position="196"/>
    </location>
</feature>
<dbReference type="PANTHER" id="PTHR35007">
    <property type="entry name" value="INTEGRAL MEMBRANE PROTEIN-RELATED"/>
    <property type="match status" value="1"/>
</dbReference>
<feature type="transmembrane region" description="Helical" evidence="7">
    <location>
        <begin position="180"/>
        <end position="205"/>
    </location>
</feature>
<keyword evidence="2" id="KW-1003">Cell membrane</keyword>
<evidence type="ECO:0000256" key="2">
    <source>
        <dbReference type="ARBA" id="ARBA00022475"/>
    </source>
</evidence>
<comment type="subcellular location">
    <subcellularLocation>
        <location evidence="1">Cell membrane</location>
        <topology evidence="1">Multi-pass membrane protein</topology>
    </subcellularLocation>
</comment>
<keyword evidence="4 7" id="KW-1133">Transmembrane helix</keyword>
<protein>
    <submittedName>
        <fullName evidence="9">Type II secretion system F family protein</fullName>
    </submittedName>
</protein>
<feature type="region of interest" description="Disordered" evidence="6">
    <location>
        <begin position="41"/>
        <end position="65"/>
    </location>
</feature>
<sequence>MGACAIFALLALVLVFLTGEQAGQRWARQACFVTNAGRQNAGRQSADRQNAGRQNAGEQPQNSEPNGICDVPLLLELIGSACESGLAIPRALRLVAEISTPQVGVSLSQVVAGLEIGASWEHAWEGASHQSAVGSIRDALSFAALTGAPAAPLLYAEAAACRRESQRNAEKRAAALGVKLVIPLGLCSLPAFVVLGIIPVVVAMIPAL</sequence>
<gene>
    <name evidence="9" type="ORF">ACFOW9_11105</name>
</gene>
<dbReference type="PANTHER" id="PTHR35007:SF3">
    <property type="entry name" value="POSSIBLE CONSERVED ALANINE RICH MEMBRANE PROTEIN"/>
    <property type="match status" value="1"/>
</dbReference>